<evidence type="ECO:0000256" key="2">
    <source>
        <dbReference type="SAM" id="MobiDB-lite"/>
    </source>
</evidence>
<dbReference type="InterPro" id="IPR036116">
    <property type="entry name" value="FN3_sf"/>
</dbReference>
<sequence length="876" mass="96208">MACPCQCPSERSLSMLLCPEPTHVKAALEVLSRSAQESRKQLVVEILKVPNRERYIRTLEHLLSSTDSWLCSTAAYLLGVLVEREEVVQQLKAKASKGSNSLVGTLGQLLTRHDPDIVMNAAGALASLVESSAGRGWLQRDQAVFGQVLTSLLTLLDQGPESMVNSAALILARLSLCDVACQGLLRHSSAPSTLGCLVQCLAHSHTDTAMNAAFALGRLCGSERGRSLILRFAPEYQLVQSLQALMSEVAGPEAGQTACFALSCLVTEEDGHALVLGSPSLPSLLDALLYRLQTEDQDSAWFAAMAVKVFVSRPAGVLHVREHRSLRERLKSLSSSPSIGKDLREEVTSCLRKLEPLVKPLPPTTRRLPSGACTVSWEKCFPESGLEVTYSLLDRETVLYRGTQCHVTLPVSVLKPGHEFSLRLIHSTADGDTSPCSEPVLLVIESEETGTRPGPPQKLRVIGCTASHVQLSWVAPAGELKPQVYQLYRGETLLDTTTELRAVVGGLSPGTLFQLGVCAVGPGEEVGPCAEVEVRTAKDQDHAPSGLTMVVLGRHELQIMWGAPLVPLGRLFNYELRLNGRVAYLGTARAHTARRLAANTAYTCTVTAITTRGRSQSRSVTKRTARDEYPYTQRCLYSSSRQPPPKTPSSPPSVTEATEVRRKVTEIGEKAKKPHSAHDHLTKVHLSSRRYRGTDHDRERHRQPLVSTSSAGCESSKIESSEMTMGLVNGYDAKALWRRAKERAGVSVCHAGLPVRPLLHLQAKTEENLLERQSHRGMDQPLDPSCLRAQISPWMLLQWSALRRGPRDRGKLPCIPHHIDAMKLVHPIPPSYPQLDWTGNYKDKLLRDRTRLLTGPRVQSEIRGRHPLTTNWTKLN</sequence>
<dbReference type="AlphaFoldDB" id="A0A1S3L025"/>
<protein>
    <recommendedName>
        <fullName evidence="3">Fibronectin type-III domain-containing protein</fullName>
    </recommendedName>
</protein>
<dbReference type="InterPro" id="IPR011989">
    <property type="entry name" value="ARM-like"/>
</dbReference>
<dbReference type="InterPro" id="IPR013783">
    <property type="entry name" value="Ig-like_fold"/>
</dbReference>
<keyword evidence="4" id="KW-1185">Reference proteome</keyword>
<feature type="region of interest" description="Disordered" evidence="2">
    <location>
        <begin position="635"/>
        <end position="717"/>
    </location>
</feature>
<dbReference type="OrthoDB" id="10253954at2759"/>
<dbReference type="RefSeq" id="XP_013984263.1">
    <property type="nucleotide sequence ID" value="XM_014128788.2"/>
</dbReference>
<dbReference type="KEGG" id="sasa:106563300"/>
<feature type="compositionally biased region" description="Basic and acidic residues" evidence="2">
    <location>
        <begin position="692"/>
        <end position="702"/>
    </location>
</feature>
<keyword evidence="1" id="KW-0677">Repeat</keyword>
<dbReference type="PROSITE" id="PS50853">
    <property type="entry name" value="FN3"/>
    <property type="match status" value="2"/>
</dbReference>
<dbReference type="CDD" id="cd00063">
    <property type="entry name" value="FN3"/>
    <property type="match status" value="2"/>
</dbReference>
<evidence type="ECO:0000259" key="3">
    <source>
        <dbReference type="PROSITE" id="PS50853"/>
    </source>
</evidence>
<name>A0A1S3L025_SALSA</name>
<feature type="compositionally biased region" description="Basic and acidic residues" evidence="2">
    <location>
        <begin position="658"/>
        <end position="682"/>
    </location>
</feature>
<accession>A0A1S3L025</accession>
<dbReference type="InterPro" id="IPR003961">
    <property type="entry name" value="FN3_dom"/>
</dbReference>
<evidence type="ECO:0000313" key="4">
    <source>
        <dbReference type="Proteomes" id="UP001652741"/>
    </source>
</evidence>
<feature type="compositionally biased region" description="Pro residues" evidence="2">
    <location>
        <begin position="642"/>
        <end position="651"/>
    </location>
</feature>
<proteinExistence type="predicted"/>
<evidence type="ECO:0000256" key="1">
    <source>
        <dbReference type="ARBA" id="ARBA00022737"/>
    </source>
</evidence>
<dbReference type="Gene3D" id="1.25.10.10">
    <property type="entry name" value="Leucine-rich Repeat Variant"/>
    <property type="match status" value="2"/>
</dbReference>
<organism evidence="4 5">
    <name type="scientific">Salmo salar</name>
    <name type="common">Atlantic salmon</name>
    <dbReference type="NCBI Taxonomy" id="8030"/>
    <lineage>
        <taxon>Eukaryota</taxon>
        <taxon>Metazoa</taxon>
        <taxon>Chordata</taxon>
        <taxon>Craniata</taxon>
        <taxon>Vertebrata</taxon>
        <taxon>Euteleostomi</taxon>
        <taxon>Actinopterygii</taxon>
        <taxon>Neopterygii</taxon>
        <taxon>Teleostei</taxon>
        <taxon>Protacanthopterygii</taxon>
        <taxon>Salmoniformes</taxon>
        <taxon>Salmonidae</taxon>
        <taxon>Salmoninae</taxon>
        <taxon>Salmo</taxon>
    </lineage>
</organism>
<gene>
    <name evidence="5" type="primary">LOC106563300</name>
</gene>
<dbReference type="Proteomes" id="UP001652741">
    <property type="component" value="Chromosome ssa11"/>
</dbReference>
<dbReference type="SMART" id="SM00060">
    <property type="entry name" value="FN3"/>
    <property type="match status" value="3"/>
</dbReference>
<dbReference type="PANTHER" id="PTHR46708">
    <property type="entry name" value="TENASCIN"/>
    <property type="match status" value="1"/>
</dbReference>
<evidence type="ECO:0000313" key="5">
    <source>
        <dbReference type="RefSeq" id="XP_013984263.1"/>
    </source>
</evidence>
<feature type="domain" description="Fibronectin type-III" evidence="3">
    <location>
        <begin position="543"/>
        <end position="628"/>
    </location>
</feature>
<dbReference type="GeneID" id="106563300"/>
<feature type="domain" description="Fibronectin type-III" evidence="3">
    <location>
        <begin position="455"/>
        <end position="539"/>
    </location>
</feature>
<dbReference type="InterPro" id="IPR050991">
    <property type="entry name" value="ECM_Regulatory_Proteins"/>
</dbReference>
<dbReference type="SUPFAM" id="SSF48371">
    <property type="entry name" value="ARM repeat"/>
    <property type="match status" value="1"/>
</dbReference>
<dbReference type="InterPro" id="IPR016024">
    <property type="entry name" value="ARM-type_fold"/>
</dbReference>
<dbReference type="SUPFAM" id="SSF49265">
    <property type="entry name" value="Fibronectin type III"/>
    <property type="match status" value="2"/>
</dbReference>
<dbReference type="PANTHER" id="PTHR46708:SF11">
    <property type="entry name" value="RECEPTOR-TYPE TYROSINE-PROTEIN PHOSPHATASE ETA-LIKE"/>
    <property type="match status" value="1"/>
</dbReference>
<dbReference type="Gene3D" id="2.60.40.10">
    <property type="entry name" value="Immunoglobulins"/>
    <property type="match status" value="2"/>
</dbReference>
<reference evidence="5" key="1">
    <citation type="submission" date="2025-08" db="UniProtKB">
        <authorList>
            <consortium name="RefSeq"/>
        </authorList>
    </citation>
    <scope>IDENTIFICATION</scope>
</reference>